<dbReference type="InterPro" id="IPR000150">
    <property type="entry name" value="Cof"/>
</dbReference>
<dbReference type="PANTHER" id="PTHR10000:SF8">
    <property type="entry name" value="HAD SUPERFAMILY HYDROLASE-LIKE, TYPE 3"/>
    <property type="match status" value="1"/>
</dbReference>
<dbReference type="InterPro" id="IPR036412">
    <property type="entry name" value="HAD-like_sf"/>
</dbReference>
<proteinExistence type="predicted"/>
<reference evidence="1" key="1">
    <citation type="submission" date="2020-12" db="EMBL/GenBank/DDBJ databases">
        <title>M. sibirica DSM 26468T genome.</title>
        <authorList>
            <person name="Thieme N."/>
            <person name="Rettenmaier R."/>
            <person name="Zverlov V."/>
            <person name="Liebl W."/>
        </authorList>
    </citation>
    <scope>NUCLEOTIDE SEQUENCE</scope>
    <source>
        <strain evidence="1">DSM 26468</strain>
    </source>
</reference>
<comment type="caution">
    <text evidence="1">The sequence shown here is derived from an EMBL/GenBank/DDBJ whole genome shotgun (WGS) entry which is preliminary data.</text>
</comment>
<dbReference type="PANTHER" id="PTHR10000">
    <property type="entry name" value="PHOSPHOSERINE PHOSPHATASE"/>
    <property type="match status" value="1"/>
</dbReference>
<dbReference type="RefSeq" id="WP_197661629.1">
    <property type="nucleotide sequence ID" value="NZ_JAEAGR010000011.1"/>
</dbReference>
<dbReference type="GO" id="GO:0000287">
    <property type="term" value="F:magnesium ion binding"/>
    <property type="evidence" value="ECO:0007669"/>
    <property type="project" value="TreeGrafter"/>
</dbReference>
<dbReference type="AlphaFoldDB" id="A0A8J7HBR9"/>
<dbReference type="GO" id="GO:0005829">
    <property type="term" value="C:cytosol"/>
    <property type="evidence" value="ECO:0007669"/>
    <property type="project" value="TreeGrafter"/>
</dbReference>
<sequence>MNYNILFLDVDGTLKQEPYGISDKNKEAITYACKQGKKISIASGRNKDMILRTVKELQLDEFGESYTVALNGAHIVDNLTKNTLHTVPIPFDLTKLLFEKAYEYEFTCHAYTENLVYFNYNDYQFEWYQKEGCTCKLVDMEKPDLGIEEIPLKFFLLSKDKPKMERFKEDLEPYVDGILNAEFSSKFTLEYTSIHASKGLGLEYVCKLFGYPLQTSIAAGDGENDISMLQMAGLGVAMKNALDTVKEKADIITELSCKENGVTEIIHKYLLKDK</sequence>
<dbReference type="Gene3D" id="3.30.1240.10">
    <property type="match status" value="1"/>
</dbReference>
<dbReference type="GO" id="GO:0016791">
    <property type="term" value="F:phosphatase activity"/>
    <property type="evidence" value="ECO:0007669"/>
    <property type="project" value="TreeGrafter"/>
</dbReference>
<accession>A0A8J7HBR9</accession>
<keyword evidence="1" id="KW-0378">Hydrolase</keyword>
<name>A0A8J7HBR9_9FIRM</name>
<evidence type="ECO:0000313" key="2">
    <source>
        <dbReference type="Proteomes" id="UP000623269"/>
    </source>
</evidence>
<dbReference type="SFLD" id="SFLDG01140">
    <property type="entry name" value="C2.B:_Phosphomannomutase_and_P"/>
    <property type="match status" value="1"/>
</dbReference>
<gene>
    <name evidence="1" type="ORF">I5677_10955</name>
</gene>
<dbReference type="NCBIfam" id="TIGR00099">
    <property type="entry name" value="Cof-subfamily"/>
    <property type="match status" value="1"/>
</dbReference>
<dbReference type="SUPFAM" id="SSF56784">
    <property type="entry name" value="HAD-like"/>
    <property type="match status" value="1"/>
</dbReference>
<dbReference type="SFLD" id="SFLDS00003">
    <property type="entry name" value="Haloacid_Dehalogenase"/>
    <property type="match status" value="1"/>
</dbReference>
<dbReference type="InterPro" id="IPR006379">
    <property type="entry name" value="HAD-SF_hydro_IIB"/>
</dbReference>
<dbReference type="Pfam" id="PF08282">
    <property type="entry name" value="Hydrolase_3"/>
    <property type="match status" value="1"/>
</dbReference>
<protein>
    <submittedName>
        <fullName evidence="1">HAD family hydrolase</fullName>
    </submittedName>
</protein>
<dbReference type="InterPro" id="IPR023214">
    <property type="entry name" value="HAD_sf"/>
</dbReference>
<evidence type="ECO:0000313" key="1">
    <source>
        <dbReference type="EMBL" id="MBH1941411.1"/>
    </source>
</evidence>
<dbReference type="Gene3D" id="3.40.50.1000">
    <property type="entry name" value="HAD superfamily/HAD-like"/>
    <property type="match status" value="1"/>
</dbReference>
<keyword evidence="2" id="KW-1185">Reference proteome</keyword>
<dbReference type="Proteomes" id="UP000623269">
    <property type="component" value="Unassembled WGS sequence"/>
</dbReference>
<organism evidence="1 2">
    <name type="scientific">Mobilitalea sibirica</name>
    <dbReference type="NCBI Taxonomy" id="1462919"/>
    <lineage>
        <taxon>Bacteria</taxon>
        <taxon>Bacillati</taxon>
        <taxon>Bacillota</taxon>
        <taxon>Clostridia</taxon>
        <taxon>Lachnospirales</taxon>
        <taxon>Lachnospiraceae</taxon>
        <taxon>Mobilitalea</taxon>
    </lineage>
</organism>
<dbReference type="EMBL" id="JAEAGR010000011">
    <property type="protein sequence ID" value="MBH1941411.1"/>
    <property type="molecule type" value="Genomic_DNA"/>
</dbReference>
<dbReference type="NCBIfam" id="TIGR01484">
    <property type="entry name" value="HAD-SF-IIB"/>
    <property type="match status" value="1"/>
</dbReference>